<proteinExistence type="predicted"/>
<protein>
    <submittedName>
        <fullName evidence="1">Uncharacterized protein</fullName>
    </submittedName>
</protein>
<evidence type="ECO:0000313" key="2">
    <source>
        <dbReference type="Proteomes" id="UP001241656"/>
    </source>
</evidence>
<reference evidence="1 2" key="1">
    <citation type="submission" date="2023-05" db="EMBL/GenBank/DDBJ databases">
        <title>Genomic insight into Chryseobacterium sp. wdc7 isolated forest soil (Gotjawal).</title>
        <authorList>
            <person name="Park S.-J."/>
        </authorList>
    </citation>
    <scope>NUCLEOTIDE SEQUENCE [LARGE SCALE GENOMIC DNA]</scope>
    <source>
        <strain evidence="2">wdc7</strain>
    </source>
</reference>
<accession>A0ABY8RAV5</accession>
<name>A0ABY8RAV5_9FLAO</name>
<organism evidence="1 2">
    <name type="scientific">Chryseobacterium gotjawalense</name>
    <dbReference type="NCBI Taxonomy" id="3042315"/>
    <lineage>
        <taxon>Bacteria</taxon>
        <taxon>Pseudomonadati</taxon>
        <taxon>Bacteroidota</taxon>
        <taxon>Flavobacteriia</taxon>
        <taxon>Flavobacteriales</taxon>
        <taxon>Weeksellaceae</taxon>
        <taxon>Chryseobacterium group</taxon>
        <taxon>Chryseobacterium</taxon>
    </lineage>
</organism>
<keyword evidence="2" id="KW-1185">Reference proteome</keyword>
<dbReference type="EMBL" id="CP124855">
    <property type="protein sequence ID" value="WHF51075.1"/>
    <property type="molecule type" value="Genomic_DNA"/>
</dbReference>
<dbReference type="RefSeq" id="WP_282904464.1">
    <property type="nucleotide sequence ID" value="NZ_CP124855.1"/>
</dbReference>
<sequence length="87" mass="10583">MYVFLHRWKLQKLVGKETRKINKNGFLVNAEIKVFKNYITLFFIPLIPLGKKYSFYIPHSDEYYENDYFSKMPADYLEICKEVGRKY</sequence>
<dbReference type="Proteomes" id="UP001241656">
    <property type="component" value="Chromosome"/>
</dbReference>
<evidence type="ECO:0000313" key="1">
    <source>
        <dbReference type="EMBL" id="WHF51075.1"/>
    </source>
</evidence>
<gene>
    <name evidence="1" type="ORF">QGN23_11630</name>
</gene>